<comment type="caution">
    <text evidence="3">The sequence shown here is derived from an EMBL/GenBank/DDBJ whole genome shotgun (WGS) entry which is preliminary data.</text>
</comment>
<feature type="transmembrane region" description="Helical" evidence="1">
    <location>
        <begin position="34"/>
        <end position="52"/>
    </location>
</feature>
<proteinExistence type="predicted"/>
<evidence type="ECO:0000313" key="3">
    <source>
        <dbReference type="EMBL" id="MBP1856061.1"/>
    </source>
</evidence>
<feature type="transmembrane region" description="Helical" evidence="1">
    <location>
        <begin position="58"/>
        <end position="75"/>
    </location>
</feature>
<evidence type="ECO:0000313" key="4">
    <source>
        <dbReference type="Proteomes" id="UP000767291"/>
    </source>
</evidence>
<feature type="transmembrane region" description="Helical" evidence="1">
    <location>
        <begin position="87"/>
        <end position="107"/>
    </location>
</feature>
<keyword evidence="4" id="KW-1185">Reference proteome</keyword>
<protein>
    <recommendedName>
        <fullName evidence="2">Sensor histidine kinase NatK-like C-terminal domain-containing protein</fullName>
    </recommendedName>
</protein>
<feature type="domain" description="Sensor histidine kinase NatK-like C-terminal" evidence="2">
    <location>
        <begin position="284"/>
        <end position="392"/>
    </location>
</feature>
<dbReference type="Proteomes" id="UP000767291">
    <property type="component" value="Unassembled WGS sequence"/>
</dbReference>
<organism evidence="3 4">
    <name type="scientific">Metaclostridioides mangenotii</name>
    <dbReference type="NCBI Taxonomy" id="1540"/>
    <lineage>
        <taxon>Bacteria</taxon>
        <taxon>Bacillati</taxon>
        <taxon>Bacillota</taxon>
        <taxon>Clostridia</taxon>
        <taxon>Peptostreptococcales</taxon>
        <taxon>Peptostreptococcaceae</taxon>
        <taxon>Metaclostridioides</taxon>
    </lineage>
</organism>
<dbReference type="InterPro" id="IPR032834">
    <property type="entry name" value="NatK-like_C"/>
</dbReference>
<feature type="transmembrane region" description="Helical" evidence="1">
    <location>
        <begin position="188"/>
        <end position="208"/>
    </location>
</feature>
<name>A0ABS4EDN9_9FIRM</name>
<gene>
    <name evidence="3" type="ORF">J2Z43_002463</name>
</gene>
<feature type="transmembrane region" description="Helical" evidence="1">
    <location>
        <begin position="6"/>
        <end position="22"/>
    </location>
</feature>
<evidence type="ECO:0000256" key="1">
    <source>
        <dbReference type="SAM" id="Phobius"/>
    </source>
</evidence>
<accession>A0ABS4EDN9</accession>
<reference evidence="3 4" key="1">
    <citation type="submission" date="2021-03" db="EMBL/GenBank/DDBJ databases">
        <title>Genomic Encyclopedia of Type Strains, Phase IV (KMG-IV): sequencing the most valuable type-strain genomes for metagenomic binning, comparative biology and taxonomic classification.</title>
        <authorList>
            <person name="Goeker M."/>
        </authorList>
    </citation>
    <scope>NUCLEOTIDE SEQUENCE [LARGE SCALE GENOMIC DNA]</scope>
    <source>
        <strain evidence="3 4">DSM 1289</strain>
    </source>
</reference>
<feature type="transmembrane region" description="Helical" evidence="1">
    <location>
        <begin position="156"/>
        <end position="182"/>
    </location>
</feature>
<keyword evidence="1" id="KW-1133">Transmembrane helix</keyword>
<dbReference type="Pfam" id="PF14501">
    <property type="entry name" value="HATPase_c_5"/>
    <property type="match status" value="1"/>
</dbReference>
<feature type="transmembrane region" description="Helical" evidence="1">
    <location>
        <begin position="127"/>
        <end position="144"/>
    </location>
</feature>
<sequence>MFWLLMTLTAGVIEWYVLKYIFDEASEAKRSKLVSNLLFLVPICVLFLMTVIRVNPILKLSIGIAMAFTIYKYNYKVTILKCVFITLFYFMLLAGVDTIAGSLVILINKVPSMDVLLRDNVFRLENTIMAKSLLLLLIPIIKGIKLRIEISKREYIYITIPIIANIISIVTIISLLFSISTISYSQSIIAFSASCVLLLSNASLILIVSNIVKHNDSRVENEIIKEKTELQYKHYLCLQKKQINTFYDTHNIFLDVLLNEKKSICDESIIDFNVDVDFSKCDFMETADVCCIYSNMIDNSIEACKNIRNNSMIKRIDISGKVVNKFHVIKCKNPKTNKLILKNKILTNEQEPLASLPFGMGINSIIKSVEKYKGEVVLDLTEDDFEMTILIPLVRNRFKVIGSLN</sequence>
<keyword evidence="1" id="KW-0812">Transmembrane</keyword>
<dbReference type="EMBL" id="JAGGJX010000006">
    <property type="protein sequence ID" value="MBP1856061.1"/>
    <property type="molecule type" value="Genomic_DNA"/>
</dbReference>
<dbReference type="RefSeq" id="WP_343749111.1">
    <property type="nucleotide sequence ID" value="NZ_BAAACS010000016.1"/>
</dbReference>
<evidence type="ECO:0000259" key="2">
    <source>
        <dbReference type="Pfam" id="PF14501"/>
    </source>
</evidence>
<keyword evidence="1" id="KW-0472">Membrane</keyword>